<dbReference type="EMBL" id="CP061800">
    <property type="protein sequence ID" value="QTA89021.1"/>
    <property type="molecule type" value="Genomic_DNA"/>
</dbReference>
<sequence>MGHSIKIHGVPGILRNLPDFSVIYEMSVKLLGRGHIEHLPEGLEGDEVMFVQVLKALIIIRVSFAVKGFFLSFGDNRHVKTLNFGGQVHLHHCFAPEPCKQRLHHQTPQTVPVGSVRFFRGFPVAHFEFSLLKTYII</sequence>
<name>A0A975GPH7_9BACT</name>
<protein>
    <submittedName>
        <fullName evidence="1">Uncharacterized protein</fullName>
    </submittedName>
</protein>
<gene>
    <name evidence="1" type="ORF">dnm_050680</name>
</gene>
<organism evidence="1 2">
    <name type="scientific">Desulfonema magnum</name>
    <dbReference type="NCBI Taxonomy" id="45655"/>
    <lineage>
        <taxon>Bacteria</taxon>
        <taxon>Pseudomonadati</taxon>
        <taxon>Thermodesulfobacteriota</taxon>
        <taxon>Desulfobacteria</taxon>
        <taxon>Desulfobacterales</taxon>
        <taxon>Desulfococcaceae</taxon>
        <taxon>Desulfonema</taxon>
    </lineage>
</organism>
<reference evidence="1" key="1">
    <citation type="journal article" date="2021" name="Microb. Physiol.">
        <title>Proteogenomic Insights into the Physiology of Marine, Sulfate-Reducing, Filamentous Desulfonema limicola and Desulfonema magnum.</title>
        <authorList>
            <person name="Schnaars V."/>
            <person name="Wohlbrand L."/>
            <person name="Scheve S."/>
            <person name="Hinrichs C."/>
            <person name="Reinhardt R."/>
            <person name="Rabus R."/>
        </authorList>
    </citation>
    <scope>NUCLEOTIDE SEQUENCE</scope>
    <source>
        <strain evidence="1">4be13</strain>
    </source>
</reference>
<evidence type="ECO:0000313" key="1">
    <source>
        <dbReference type="EMBL" id="QTA89021.1"/>
    </source>
</evidence>
<proteinExistence type="predicted"/>
<accession>A0A975GPH7</accession>
<evidence type="ECO:0000313" key="2">
    <source>
        <dbReference type="Proteomes" id="UP000663722"/>
    </source>
</evidence>
<dbReference type="Proteomes" id="UP000663722">
    <property type="component" value="Chromosome"/>
</dbReference>
<dbReference type="KEGG" id="dmm:dnm_050680"/>
<keyword evidence="2" id="KW-1185">Reference proteome</keyword>
<dbReference type="AlphaFoldDB" id="A0A975GPH7"/>